<dbReference type="Proteomes" id="UP000436825">
    <property type="component" value="Unassembled WGS sequence"/>
</dbReference>
<dbReference type="Proteomes" id="UP001156216">
    <property type="component" value="Chromosome"/>
</dbReference>
<evidence type="ECO:0000313" key="13">
    <source>
        <dbReference type="EMBL" id="KAB4470435.1"/>
    </source>
</evidence>
<dbReference type="InterPro" id="IPR025943">
    <property type="entry name" value="Sigma_54_int_dom_ATP-bd_2"/>
</dbReference>
<dbReference type="PROSITE" id="PS50045">
    <property type="entry name" value="SIGMA54_INTERACT_4"/>
    <property type="match status" value="1"/>
</dbReference>
<evidence type="ECO:0000313" key="14">
    <source>
        <dbReference type="EMBL" id="MCE9238774.1"/>
    </source>
</evidence>
<dbReference type="PROSITE" id="PS00675">
    <property type="entry name" value="SIGMA54_INTERACT_1"/>
    <property type="match status" value="1"/>
</dbReference>
<dbReference type="KEGG" id="btho:Btheta7330_04297"/>
<reference evidence="8 24" key="4">
    <citation type="submission" date="2020-02" db="EMBL/GenBank/DDBJ databases">
        <title>Whole-genome sequencing and comparative analysis of the genomes of Bacteroides thetaiotaomicron and Escherichia coli isolated from a healthy resident in Vietnam.</title>
        <authorList>
            <person name="Mohsin M."/>
            <person name="Tanaka K."/>
            <person name="Kawahara R."/>
            <person name="Kondo S."/>
            <person name="Noguchi H."/>
            <person name="Motooka D."/>
            <person name="Nakamura S."/>
            <person name="Khong D.T."/>
            <person name="Nguyen T.N."/>
            <person name="Tran H.T."/>
            <person name="Yamamoto Y."/>
        </authorList>
    </citation>
    <scope>NUCLEOTIDE SEQUENCE [LARGE SCALE GENOMIC DNA]</scope>
    <source>
        <strain evidence="8 24">F9-2</strain>
    </source>
</reference>
<dbReference type="EMBL" id="WCRS01000018">
    <property type="protein sequence ID" value="KAB4470435.1"/>
    <property type="molecule type" value="Genomic_DNA"/>
</dbReference>
<feature type="domain" description="Sigma-54 factor interaction" evidence="6">
    <location>
        <begin position="142"/>
        <end position="371"/>
    </location>
</feature>
<dbReference type="Proteomes" id="UP000460317">
    <property type="component" value="Unassembled WGS sequence"/>
</dbReference>
<dbReference type="GO" id="GO:0043565">
    <property type="term" value="F:sequence-specific DNA binding"/>
    <property type="evidence" value="ECO:0007669"/>
    <property type="project" value="InterPro"/>
</dbReference>
<dbReference type="SUPFAM" id="SSF46689">
    <property type="entry name" value="Homeodomain-like"/>
    <property type="match status" value="1"/>
</dbReference>
<evidence type="ECO:0000313" key="8">
    <source>
        <dbReference type="EMBL" id="BCA51875.1"/>
    </source>
</evidence>
<evidence type="ECO:0000313" key="11">
    <source>
        <dbReference type="EMBL" id="KAB4451800.1"/>
    </source>
</evidence>
<keyword evidence="5" id="KW-0597">Phosphoprotein</keyword>
<evidence type="ECO:0000313" key="17">
    <source>
        <dbReference type="EMBL" id="UYU91850.1"/>
    </source>
</evidence>
<dbReference type="GeneID" id="60923610"/>
<dbReference type="PANTHER" id="PTHR32071">
    <property type="entry name" value="TRANSCRIPTIONAL REGULATORY PROTEIN"/>
    <property type="match status" value="1"/>
</dbReference>
<dbReference type="PROSITE" id="PS50110">
    <property type="entry name" value="RESPONSE_REGULATORY"/>
    <property type="match status" value="1"/>
</dbReference>
<dbReference type="InterPro" id="IPR003593">
    <property type="entry name" value="AAA+_ATPase"/>
</dbReference>
<feature type="modified residue" description="4-aspartylphosphate" evidence="5">
    <location>
        <position position="52"/>
    </location>
</feature>
<dbReference type="Proteomes" id="UP000095576">
    <property type="component" value="Unassembled WGS sequence"/>
</dbReference>
<dbReference type="Proteomes" id="UP000283616">
    <property type="component" value="Unassembled WGS sequence"/>
</dbReference>
<dbReference type="Pfam" id="PF25601">
    <property type="entry name" value="AAA_lid_14"/>
    <property type="match status" value="1"/>
</dbReference>
<reference evidence="15 19" key="2">
    <citation type="submission" date="2018-08" db="EMBL/GenBank/DDBJ databases">
        <title>A genome reference for cultivated species of the human gut microbiota.</title>
        <authorList>
            <person name="Zou Y."/>
            <person name="Xue W."/>
            <person name="Luo G."/>
        </authorList>
    </citation>
    <scope>NUCLEOTIDE SEQUENCE [LARGE SCALE GENOMIC DNA]</scope>
    <source>
        <strain evidence="15 19">AF37-12</strain>
    </source>
</reference>
<evidence type="ECO:0000313" key="10">
    <source>
        <dbReference type="EMBL" id="KAB4451063.1"/>
    </source>
</evidence>
<dbReference type="EMBL" id="JAHYQA010000010">
    <property type="protein sequence ID" value="MCE9238774.1"/>
    <property type="molecule type" value="Genomic_DNA"/>
</dbReference>
<evidence type="ECO:0000313" key="16">
    <source>
        <dbReference type="EMBL" id="UYU72665.1"/>
    </source>
</evidence>
<dbReference type="GO" id="GO:0005524">
    <property type="term" value="F:ATP binding"/>
    <property type="evidence" value="ECO:0007669"/>
    <property type="project" value="UniProtKB-KW"/>
</dbReference>
<dbReference type="SUPFAM" id="SSF52540">
    <property type="entry name" value="P-loop containing nucleoside triphosphate hydrolases"/>
    <property type="match status" value="1"/>
</dbReference>
<evidence type="ECO:0000313" key="20">
    <source>
        <dbReference type="Proteomes" id="UP000436825"/>
    </source>
</evidence>
<dbReference type="EMBL" id="WCSB01000013">
    <property type="protein sequence ID" value="KAB4451063.1"/>
    <property type="molecule type" value="Genomic_DNA"/>
</dbReference>
<dbReference type="SUPFAM" id="SSF52172">
    <property type="entry name" value="CheY-like"/>
    <property type="match status" value="1"/>
</dbReference>
<dbReference type="AlphaFoldDB" id="A0A0P0FUC7"/>
<dbReference type="InterPro" id="IPR027417">
    <property type="entry name" value="P-loop_NTPase"/>
</dbReference>
<dbReference type="InterPro" id="IPR058031">
    <property type="entry name" value="AAA_lid_NorR"/>
</dbReference>
<dbReference type="EMBL" id="CP083685">
    <property type="protein sequence ID" value="UYU91850.1"/>
    <property type="molecule type" value="Genomic_DNA"/>
</dbReference>
<evidence type="ECO:0000259" key="7">
    <source>
        <dbReference type="PROSITE" id="PS50110"/>
    </source>
</evidence>
<keyword evidence="1" id="KW-0547">Nucleotide-binding</keyword>
<evidence type="ECO:0000313" key="24">
    <source>
        <dbReference type="Proteomes" id="UP000500882"/>
    </source>
</evidence>
<keyword evidence="2" id="KW-0067">ATP-binding</keyword>
<evidence type="ECO:0000256" key="5">
    <source>
        <dbReference type="PROSITE-ProRule" id="PRU00169"/>
    </source>
</evidence>
<evidence type="ECO:0000313" key="18">
    <source>
        <dbReference type="Proteomes" id="UP000095576"/>
    </source>
</evidence>
<evidence type="ECO:0000256" key="2">
    <source>
        <dbReference type="ARBA" id="ARBA00022840"/>
    </source>
</evidence>
<sequence>MSKILIIDDEVQIRSLLARMLGLEGYEVCQAGDCKAAIRQLEIQQPDVALCDVFLPDGNGVDLVLNIKKTAPNVEVILLTAHGNIPDGVQAIKNGAFDYITKGDDNNKIIPLISRAVEKAKMNVRLEKLEKKVSQLYSFDSILGESKVLKEAVMLAQKVSVTDVPVLLTGETGTGKEVFAQAIHYNSKRSKQSFVAVNCSSFSKELLESEMFGHKAGSFTGALKDKKGLFEEANNGTIFLDEIGEMAFELQAKLLRILETGEYIKIGDTKPTHVNVRIIAATNRNLTEEIKAGRFREDLFYRLSVFQVHLPALRERTGDIRILATAFAKSFSEKLSYTVNEMTPAFLHALEQQPWKGNIRELRNVIERSLIVCEGGHLDVCDLPLEIQNTHYECSDDNIGSFELAAMERRHIARVLEYTKGNKTETARLLKIGLTTLYRKIEEYKI</sequence>
<dbReference type="InterPro" id="IPR002078">
    <property type="entry name" value="Sigma_54_int"/>
</dbReference>
<dbReference type="FunFam" id="3.40.50.300:FF:000006">
    <property type="entry name" value="DNA-binding transcriptional regulator NtrC"/>
    <property type="match status" value="1"/>
</dbReference>
<dbReference type="Gene3D" id="1.10.8.60">
    <property type="match status" value="1"/>
</dbReference>
<evidence type="ECO:0000256" key="1">
    <source>
        <dbReference type="ARBA" id="ARBA00022741"/>
    </source>
</evidence>
<evidence type="ECO:0000259" key="6">
    <source>
        <dbReference type="PROSITE" id="PS50045"/>
    </source>
</evidence>
<dbReference type="EMBL" id="WCRY01000052">
    <property type="protein sequence ID" value="KAB4470022.1"/>
    <property type="molecule type" value="Genomic_DNA"/>
</dbReference>
<dbReference type="EMBL" id="QROV01000013">
    <property type="protein sequence ID" value="RHL58562.1"/>
    <property type="molecule type" value="Genomic_DNA"/>
</dbReference>
<evidence type="ECO:0000256" key="3">
    <source>
        <dbReference type="ARBA" id="ARBA00023015"/>
    </source>
</evidence>
<dbReference type="Proteomes" id="UP000488521">
    <property type="component" value="Unassembled WGS sequence"/>
</dbReference>
<dbReference type="PROSITE" id="PS00676">
    <property type="entry name" value="SIGMA54_INTERACT_2"/>
    <property type="match status" value="1"/>
</dbReference>
<dbReference type="Proteomes" id="UP001200544">
    <property type="component" value="Unassembled WGS sequence"/>
</dbReference>
<dbReference type="InterPro" id="IPR002197">
    <property type="entry name" value="HTH_Fis"/>
</dbReference>
<reference evidence="14" key="6">
    <citation type="submission" date="2021-07" db="EMBL/GenBank/DDBJ databases">
        <title>Comparative genomics of Bacteroides fragilis group isolates reveals species-dependent resistance mechanisms and validates clinical tools for resistance prediction.</title>
        <authorList>
            <person name="Wallace M.J."/>
            <person name="Jean S."/>
            <person name="Wallace M.A."/>
            <person name="Carey-Ann B.D."/>
            <person name="Dantas G."/>
        </authorList>
    </citation>
    <scope>NUCLEOTIDE SEQUENCE</scope>
    <source>
        <strain evidence="14">BJH_160</strain>
    </source>
</reference>
<dbReference type="InterPro" id="IPR009057">
    <property type="entry name" value="Homeodomain-like_sf"/>
</dbReference>
<dbReference type="PRINTS" id="PR01590">
    <property type="entry name" value="HTHFIS"/>
</dbReference>
<dbReference type="GO" id="GO:0000160">
    <property type="term" value="P:phosphorelay signal transduction system"/>
    <property type="evidence" value="ECO:0007669"/>
    <property type="project" value="InterPro"/>
</dbReference>
<evidence type="ECO:0000313" key="21">
    <source>
        <dbReference type="Proteomes" id="UP000436858"/>
    </source>
</evidence>
<dbReference type="InterPro" id="IPR011006">
    <property type="entry name" value="CheY-like_superfamily"/>
</dbReference>
<reference evidence="16" key="5">
    <citation type="submission" date="2021-06" db="EMBL/GenBank/DDBJ databases">
        <title>Interrogation of the integrated mobile genetic elements in gut-associated Bacteroides with a consensus prediction approach.</title>
        <authorList>
            <person name="Campbell D.E."/>
            <person name="Leigh J.R."/>
            <person name="Kim T."/>
            <person name="England W."/>
            <person name="Whitaker R.J."/>
            <person name="Degnan P.H."/>
        </authorList>
    </citation>
    <scope>NUCLEOTIDE SEQUENCE</scope>
    <source>
        <strain evidence="17">VPI-3443</strain>
        <strain evidence="16">VPI-BTDOT2</strain>
    </source>
</reference>
<protein>
    <submittedName>
        <fullName evidence="14">Sigma-54 dependent transcriptional regulator</fullName>
    </submittedName>
    <submittedName>
        <fullName evidence="10">Sigma-54-dependent Fis family transcriptional regulator</fullName>
    </submittedName>
    <submittedName>
        <fullName evidence="9">Two-component system response regulator</fullName>
    </submittedName>
</protein>
<evidence type="ECO:0000313" key="15">
    <source>
        <dbReference type="EMBL" id="RHL58562.1"/>
    </source>
</evidence>
<dbReference type="InterPro" id="IPR001789">
    <property type="entry name" value="Sig_transdc_resp-reg_receiver"/>
</dbReference>
<organism evidence="10 22">
    <name type="scientific">Bacteroides thetaiotaomicron</name>
    <dbReference type="NCBI Taxonomy" id="818"/>
    <lineage>
        <taxon>Bacteria</taxon>
        <taxon>Pseudomonadati</taxon>
        <taxon>Bacteroidota</taxon>
        <taxon>Bacteroidia</taxon>
        <taxon>Bacteroidales</taxon>
        <taxon>Bacteroidaceae</taxon>
        <taxon>Bacteroides</taxon>
    </lineage>
</organism>
<dbReference type="Gene3D" id="3.40.50.300">
    <property type="entry name" value="P-loop containing nucleotide triphosphate hydrolases"/>
    <property type="match status" value="1"/>
</dbReference>
<dbReference type="InterPro" id="IPR025662">
    <property type="entry name" value="Sigma_54_int_dom_ATP-bd_1"/>
</dbReference>
<dbReference type="Pfam" id="PF00158">
    <property type="entry name" value="Sigma54_activat"/>
    <property type="match status" value="1"/>
</dbReference>
<dbReference type="EMBL" id="CP083681">
    <property type="protein sequence ID" value="UYU72665.1"/>
    <property type="molecule type" value="Genomic_DNA"/>
</dbReference>
<dbReference type="EMBL" id="CZAP01000032">
    <property type="protein sequence ID" value="CUQ22460.1"/>
    <property type="molecule type" value="Genomic_DNA"/>
</dbReference>
<dbReference type="CDD" id="cd00009">
    <property type="entry name" value="AAA"/>
    <property type="match status" value="1"/>
</dbReference>
<gene>
    <name evidence="9" type="primary">ntrC_2</name>
    <name evidence="8" type="ORF">BatF92_38170</name>
    <name evidence="15" type="ORF">DW011_12370</name>
    <name evidence="9" type="ORF">ERS852511_04826</name>
    <name evidence="13" type="ORF">GAN59_20120</name>
    <name evidence="11" type="ORF">GAN75_21700</name>
    <name evidence="12" type="ORF">GAN91_26785</name>
    <name evidence="10" type="ORF">GAN93_15180</name>
    <name evidence="14" type="ORF">K0H07_16655</name>
    <name evidence="16" type="ORF">KQP59_06065</name>
    <name evidence="17" type="ORF">KQP74_04220</name>
</gene>
<dbReference type="PANTHER" id="PTHR32071:SF121">
    <property type="entry name" value="SIGMA L-DEPENDENT TRANSCRIPTIONAL REGULATOR YQIR-RELATED"/>
    <property type="match status" value="1"/>
</dbReference>
<dbReference type="Pfam" id="PF02954">
    <property type="entry name" value="HTH_8"/>
    <property type="match status" value="1"/>
</dbReference>
<dbReference type="Proteomes" id="UP000500882">
    <property type="component" value="Chromosome"/>
</dbReference>
<name>A0A0P0FUC7_BACT4</name>
<dbReference type="OMA" id="SLMSHDW"/>
<dbReference type="PATRIC" id="fig|818.23.peg.4424"/>
<dbReference type="RefSeq" id="WP_008763641.1">
    <property type="nucleotide sequence ID" value="NZ_AP022660.1"/>
</dbReference>
<accession>A0A0P0FUC7</accession>
<evidence type="ECO:0000313" key="19">
    <source>
        <dbReference type="Proteomes" id="UP000283616"/>
    </source>
</evidence>
<evidence type="ECO:0000313" key="9">
    <source>
        <dbReference type="EMBL" id="CUQ22460.1"/>
    </source>
</evidence>
<reference evidence="9 18" key="1">
    <citation type="submission" date="2015-09" db="EMBL/GenBank/DDBJ databases">
        <authorList>
            <consortium name="Pathogen Informatics"/>
        </authorList>
    </citation>
    <scope>NUCLEOTIDE SEQUENCE [LARGE SCALE GENOMIC DNA]</scope>
    <source>
        <strain evidence="9 18">2789STDY5834899</strain>
    </source>
</reference>
<dbReference type="EMBL" id="WCRW01000019">
    <property type="protein sequence ID" value="KAB4451800.1"/>
    <property type="molecule type" value="Genomic_DNA"/>
</dbReference>
<dbReference type="Pfam" id="PF00072">
    <property type="entry name" value="Response_reg"/>
    <property type="match status" value="1"/>
</dbReference>
<keyword evidence="3" id="KW-0805">Transcription regulation</keyword>
<dbReference type="SMART" id="SM00448">
    <property type="entry name" value="REC"/>
    <property type="match status" value="1"/>
</dbReference>
<reference evidence="20 21" key="3">
    <citation type="journal article" date="2019" name="Nat. Med.">
        <title>A library of human gut bacterial isolates paired with longitudinal multiomics data enables mechanistic microbiome research.</title>
        <authorList>
            <person name="Poyet M."/>
            <person name="Groussin M."/>
            <person name="Gibbons S.M."/>
            <person name="Avila-Pacheco J."/>
            <person name="Jiang X."/>
            <person name="Kearney S.M."/>
            <person name="Perrotta A.R."/>
            <person name="Berdy B."/>
            <person name="Zhao S."/>
            <person name="Lieberman T.D."/>
            <person name="Swanson P.K."/>
            <person name="Smith M."/>
            <person name="Roesemann S."/>
            <person name="Alexander J.E."/>
            <person name="Rich S.A."/>
            <person name="Livny J."/>
            <person name="Vlamakis H."/>
            <person name="Clish C."/>
            <person name="Bullock K."/>
            <person name="Deik A."/>
            <person name="Scott J."/>
            <person name="Pierce K.A."/>
            <person name="Xavier R.J."/>
            <person name="Alm E.J."/>
        </authorList>
    </citation>
    <scope>NUCLEOTIDE SEQUENCE [LARGE SCALE GENOMIC DNA]</scope>
    <source>
        <strain evidence="13 23">BIOML-A156</strain>
        <strain evidence="11 20">BIOML-A160</strain>
        <strain evidence="12 21">BIOML-A162</strain>
        <strain evidence="10 22">BIOML-A165</strain>
    </source>
</reference>
<dbReference type="Proteomes" id="UP001162960">
    <property type="component" value="Chromosome"/>
</dbReference>
<evidence type="ECO:0000256" key="4">
    <source>
        <dbReference type="ARBA" id="ARBA00023163"/>
    </source>
</evidence>
<dbReference type="Proteomes" id="UP000436858">
    <property type="component" value="Unassembled WGS sequence"/>
</dbReference>
<evidence type="ECO:0000313" key="23">
    <source>
        <dbReference type="Proteomes" id="UP000488521"/>
    </source>
</evidence>
<dbReference type="EMBL" id="AP022660">
    <property type="protein sequence ID" value="BCA51875.1"/>
    <property type="molecule type" value="Genomic_DNA"/>
</dbReference>
<keyword evidence="4" id="KW-0804">Transcription</keyword>
<dbReference type="GO" id="GO:0006355">
    <property type="term" value="P:regulation of DNA-templated transcription"/>
    <property type="evidence" value="ECO:0007669"/>
    <property type="project" value="InterPro"/>
</dbReference>
<proteinExistence type="predicted"/>
<dbReference type="SMART" id="SM00382">
    <property type="entry name" value="AAA"/>
    <property type="match status" value="1"/>
</dbReference>
<evidence type="ECO:0000313" key="22">
    <source>
        <dbReference type="Proteomes" id="UP000460317"/>
    </source>
</evidence>
<feature type="domain" description="Response regulatory" evidence="7">
    <location>
        <begin position="3"/>
        <end position="117"/>
    </location>
</feature>
<dbReference type="Gene3D" id="3.40.50.2300">
    <property type="match status" value="1"/>
</dbReference>
<evidence type="ECO:0000313" key="12">
    <source>
        <dbReference type="EMBL" id="KAB4470022.1"/>
    </source>
</evidence>
<dbReference type="Gene3D" id="1.10.10.60">
    <property type="entry name" value="Homeodomain-like"/>
    <property type="match status" value="1"/>
</dbReference>